<gene>
    <name evidence="8" type="ORF">MNOR_LOCUS5243</name>
</gene>
<dbReference type="InterPro" id="IPR052035">
    <property type="entry name" value="ZnF_BED_domain_contain"/>
</dbReference>
<dbReference type="EMBL" id="CAXKWB010001994">
    <property type="protein sequence ID" value="CAL4065996.1"/>
    <property type="molecule type" value="Genomic_DNA"/>
</dbReference>
<keyword evidence="2" id="KW-0479">Metal-binding</keyword>
<reference evidence="8 9" key="1">
    <citation type="submission" date="2024-05" db="EMBL/GenBank/DDBJ databases">
        <authorList>
            <person name="Wallberg A."/>
        </authorList>
    </citation>
    <scope>NUCLEOTIDE SEQUENCE [LARGE SCALE GENOMIC DNA]</scope>
</reference>
<dbReference type="PANTHER" id="PTHR46481">
    <property type="entry name" value="ZINC FINGER BED DOMAIN-CONTAINING PROTEIN 4"/>
    <property type="match status" value="1"/>
</dbReference>
<dbReference type="Pfam" id="PF04937">
    <property type="entry name" value="DUF659"/>
    <property type="match status" value="1"/>
</dbReference>
<evidence type="ECO:0000256" key="4">
    <source>
        <dbReference type="ARBA" id="ARBA00022833"/>
    </source>
</evidence>
<feature type="region of interest" description="Disordered" evidence="6">
    <location>
        <begin position="1"/>
        <end position="28"/>
    </location>
</feature>
<comment type="subcellular location">
    <subcellularLocation>
        <location evidence="1">Nucleus</location>
    </subcellularLocation>
</comment>
<keyword evidence="4" id="KW-0862">Zinc</keyword>
<evidence type="ECO:0000313" key="8">
    <source>
        <dbReference type="EMBL" id="CAL4065996.1"/>
    </source>
</evidence>
<dbReference type="Proteomes" id="UP001497623">
    <property type="component" value="Unassembled WGS sequence"/>
</dbReference>
<keyword evidence="5" id="KW-0539">Nucleus</keyword>
<dbReference type="PANTHER" id="PTHR46481:SF10">
    <property type="entry name" value="ZINC FINGER BED DOMAIN-CONTAINING PROTEIN 39"/>
    <property type="match status" value="1"/>
</dbReference>
<keyword evidence="3" id="KW-0863">Zinc-finger</keyword>
<keyword evidence="9" id="KW-1185">Reference proteome</keyword>
<proteinExistence type="predicted"/>
<dbReference type="GO" id="GO:0008270">
    <property type="term" value="F:zinc ion binding"/>
    <property type="evidence" value="ECO:0007669"/>
    <property type="project" value="UniProtKB-KW"/>
</dbReference>
<evidence type="ECO:0000256" key="5">
    <source>
        <dbReference type="ARBA" id="ARBA00023242"/>
    </source>
</evidence>
<evidence type="ECO:0000256" key="3">
    <source>
        <dbReference type="ARBA" id="ARBA00022771"/>
    </source>
</evidence>
<dbReference type="SUPFAM" id="SSF53098">
    <property type="entry name" value="Ribonuclease H-like"/>
    <property type="match status" value="1"/>
</dbReference>
<dbReference type="AlphaFoldDB" id="A0AAV2PWY6"/>
<comment type="caution">
    <text evidence="8">The sequence shown here is derived from an EMBL/GenBank/DDBJ whole genome shotgun (WGS) entry which is preliminary data.</text>
</comment>
<feature type="compositionally biased region" description="Polar residues" evidence="6">
    <location>
        <begin position="1"/>
        <end position="10"/>
    </location>
</feature>
<evidence type="ECO:0000256" key="2">
    <source>
        <dbReference type="ARBA" id="ARBA00022723"/>
    </source>
</evidence>
<dbReference type="InterPro" id="IPR007021">
    <property type="entry name" value="DUF659"/>
</dbReference>
<name>A0AAV2PWY6_MEGNR</name>
<evidence type="ECO:0000259" key="7">
    <source>
        <dbReference type="Pfam" id="PF04937"/>
    </source>
</evidence>
<sequence>MISPDTSSTLMARRGKEGLKLKMGSQENTEAVERIVSIVLDQEDGDLEEDKNAENVEDQNQEEPELQQIEAQADQVEDEVDFWGQISRSPSPWGRSYATSYATSYAEPEKETTTEEDLYDDVVASFIYGTNSPFKISEHPSFINMFETLHPGYKPPTRHQVAGKILNRVYEKEQQKCIKKVKGTNVCMSLDGWAITVNEPILCSSITSFCSSTYLVETIDTRGHPQPTAEYLFKIAVHAIQKCEREYGCKVGSFVTDNAVNVLKMRNELLKDDLEGLICYGCSAHILNLLLKDIGITNIKEHIVQIVKYFTSNEVASSAYKNAGGSELKLYKRGRWNTLSDSCETCLENWEIMAKVCEGPSKDKLDKTIMRKIMDSNIQICADDMSKVLKHIVEALNRVQQKQCDIGESLEVWKILEQKMKEVGVSKDTWAKFKKRMALAISPIHFLANLMHPIYRGKRLSTSEVNQGTLWLGNHHPGVKDIIIKAHTGSDPFNESMFQQELVEAGPKAWWQSHKDILSIEAYEFACQVFTTTASTVGTDKMFSSFGMVQSVERSRIGPEKAEKLSFIYTALNQNMNDDE</sequence>
<dbReference type="InterPro" id="IPR012337">
    <property type="entry name" value="RNaseH-like_sf"/>
</dbReference>
<feature type="domain" description="DUF659" evidence="7">
    <location>
        <begin position="156"/>
        <end position="305"/>
    </location>
</feature>
<accession>A0AAV2PWY6</accession>
<feature type="compositionally biased region" description="Acidic residues" evidence="6">
    <location>
        <begin position="42"/>
        <end position="65"/>
    </location>
</feature>
<evidence type="ECO:0000256" key="1">
    <source>
        <dbReference type="ARBA" id="ARBA00004123"/>
    </source>
</evidence>
<evidence type="ECO:0000313" key="9">
    <source>
        <dbReference type="Proteomes" id="UP001497623"/>
    </source>
</evidence>
<organism evidence="8 9">
    <name type="scientific">Meganyctiphanes norvegica</name>
    <name type="common">Northern krill</name>
    <name type="synonym">Thysanopoda norvegica</name>
    <dbReference type="NCBI Taxonomy" id="48144"/>
    <lineage>
        <taxon>Eukaryota</taxon>
        <taxon>Metazoa</taxon>
        <taxon>Ecdysozoa</taxon>
        <taxon>Arthropoda</taxon>
        <taxon>Crustacea</taxon>
        <taxon>Multicrustacea</taxon>
        <taxon>Malacostraca</taxon>
        <taxon>Eumalacostraca</taxon>
        <taxon>Eucarida</taxon>
        <taxon>Euphausiacea</taxon>
        <taxon>Euphausiidae</taxon>
        <taxon>Meganyctiphanes</taxon>
    </lineage>
</organism>
<dbReference type="GO" id="GO:0005634">
    <property type="term" value="C:nucleus"/>
    <property type="evidence" value="ECO:0007669"/>
    <property type="project" value="UniProtKB-SubCell"/>
</dbReference>
<feature type="region of interest" description="Disordered" evidence="6">
    <location>
        <begin position="42"/>
        <end position="66"/>
    </location>
</feature>
<evidence type="ECO:0000256" key="6">
    <source>
        <dbReference type="SAM" id="MobiDB-lite"/>
    </source>
</evidence>
<protein>
    <recommendedName>
        <fullName evidence="7">DUF659 domain-containing protein</fullName>
    </recommendedName>
</protein>